<evidence type="ECO:0000256" key="2">
    <source>
        <dbReference type="ARBA" id="ARBA00022448"/>
    </source>
</evidence>
<comment type="similarity">
    <text evidence="1">Belongs to the membrane fusion protein (MFP) (TC 8.A.1) family.</text>
</comment>
<feature type="domain" description="CzcB-like C-terminal circularly permuted SH3-like" evidence="3">
    <location>
        <begin position="305"/>
        <end position="365"/>
    </location>
</feature>
<dbReference type="Gene3D" id="2.40.30.170">
    <property type="match status" value="1"/>
</dbReference>
<dbReference type="OrthoDB" id="9809068at2"/>
<dbReference type="EMBL" id="JRPQ01000057">
    <property type="protein sequence ID" value="KGI22732.1"/>
    <property type="molecule type" value="Genomic_DNA"/>
</dbReference>
<dbReference type="Gene3D" id="1.10.287.470">
    <property type="entry name" value="Helix hairpin bin"/>
    <property type="match status" value="1"/>
</dbReference>
<proteinExistence type="inferred from homology"/>
<evidence type="ECO:0000259" key="3">
    <source>
        <dbReference type="Pfam" id="PF25975"/>
    </source>
</evidence>
<evidence type="ECO:0000313" key="5">
    <source>
        <dbReference type="Proteomes" id="UP000029723"/>
    </source>
</evidence>
<dbReference type="GO" id="GO:0015679">
    <property type="term" value="P:plasma membrane copper ion transport"/>
    <property type="evidence" value="ECO:0007669"/>
    <property type="project" value="TreeGrafter"/>
</dbReference>
<evidence type="ECO:0000256" key="1">
    <source>
        <dbReference type="ARBA" id="ARBA00009477"/>
    </source>
</evidence>
<dbReference type="SUPFAM" id="SSF111369">
    <property type="entry name" value="HlyD-like secretion proteins"/>
    <property type="match status" value="1"/>
</dbReference>
<reference evidence="4 5" key="1">
    <citation type="submission" date="2014-07" db="EMBL/GenBank/DDBJ databases">
        <authorList>
            <person name="McCorrison J."/>
            <person name="Sanka R."/>
            <person name="Torralba M."/>
            <person name="Gillis M."/>
            <person name="Haft D.H."/>
            <person name="Methe B."/>
            <person name="Sutton G."/>
            <person name="Nelson K.E."/>
        </authorList>
    </citation>
    <scope>NUCLEOTIDE SEQUENCE [LARGE SCALE GENOMIC DNA]</scope>
    <source>
        <strain evidence="4 5">S9-PR14</strain>
    </source>
</reference>
<dbReference type="GO" id="GO:0022857">
    <property type="term" value="F:transmembrane transporter activity"/>
    <property type="evidence" value="ECO:0007669"/>
    <property type="project" value="InterPro"/>
</dbReference>
<evidence type="ECO:0000313" key="4">
    <source>
        <dbReference type="EMBL" id="KGI22732.1"/>
    </source>
</evidence>
<organism evidence="4 5">
    <name type="scientific">Hoylesella timonensis S9-PR14</name>
    <dbReference type="NCBI Taxonomy" id="1401062"/>
    <lineage>
        <taxon>Bacteria</taxon>
        <taxon>Pseudomonadati</taxon>
        <taxon>Bacteroidota</taxon>
        <taxon>Bacteroidia</taxon>
        <taxon>Bacteroidales</taxon>
        <taxon>Prevotellaceae</taxon>
        <taxon>Hoylesella</taxon>
    </lineage>
</organism>
<dbReference type="Gene3D" id="2.40.420.20">
    <property type="match status" value="1"/>
</dbReference>
<comment type="caution">
    <text evidence="4">The sequence shown here is derived from an EMBL/GenBank/DDBJ whole genome shotgun (WGS) entry which is preliminary data.</text>
</comment>
<name>A0A098YTU1_9BACT</name>
<dbReference type="PANTHER" id="PTHR30097">
    <property type="entry name" value="CATION EFFLUX SYSTEM PROTEIN CUSB"/>
    <property type="match status" value="1"/>
</dbReference>
<dbReference type="Proteomes" id="UP000029723">
    <property type="component" value="Unassembled WGS sequence"/>
</dbReference>
<gene>
    <name evidence="4" type="ORF">HMPREF9304_02790</name>
</gene>
<dbReference type="GO" id="GO:0060003">
    <property type="term" value="P:copper ion export"/>
    <property type="evidence" value="ECO:0007669"/>
    <property type="project" value="TreeGrafter"/>
</dbReference>
<dbReference type="Gene3D" id="2.40.50.100">
    <property type="match status" value="1"/>
</dbReference>
<keyword evidence="2" id="KW-0813">Transport</keyword>
<dbReference type="GO" id="GO:0030313">
    <property type="term" value="C:cell envelope"/>
    <property type="evidence" value="ECO:0007669"/>
    <property type="project" value="TreeGrafter"/>
</dbReference>
<dbReference type="FunFam" id="2.40.420.20:FF:000006">
    <property type="entry name" value="RND family efflux transporter MFP subunit"/>
    <property type="match status" value="1"/>
</dbReference>
<dbReference type="InterPro" id="IPR051909">
    <property type="entry name" value="MFP_Cation_Efflux"/>
</dbReference>
<dbReference type="InterPro" id="IPR058649">
    <property type="entry name" value="CzcB_C"/>
</dbReference>
<dbReference type="PANTHER" id="PTHR30097:SF4">
    <property type="entry name" value="SLR6042 PROTEIN"/>
    <property type="match status" value="1"/>
</dbReference>
<dbReference type="RefSeq" id="WP_036926244.1">
    <property type="nucleotide sequence ID" value="NZ_JRPQ01000057.1"/>
</dbReference>
<dbReference type="PROSITE" id="PS51257">
    <property type="entry name" value="PROKAR_LIPOPROTEIN"/>
    <property type="match status" value="1"/>
</dbReference>
<sequence length="378" mass="41087">MYRPFFYKIILGGMFLSACQNNPQQHSNLQTEKAEEASHEAANLIELDQKKAQAAGVVVREIKPAAFHGVLKVSGKVLPASGSEKTVVATVAGIVSMLHPLTEGMSVGKGTSVFRISSNQLPEGDVAQRARIAYETALADYKRKKDLVADKIVTQKEYLDAKANMERAALAYKALGKSNSSGIAVVAQMSGFIKECLVKQGDYVEVGQPLMTISQNKHLYLRAEVPESSYGMLSQITSANFKTSYSQQVYQLSSMGGKLLTYGKGSSIESAFIPVTFEFDNRNGVIPGAFAEIYLLTTQRPNVLSVPISAITEEQGVYFIYIQEEAAHYRKQEVKLGESDGTRVEILSGLKSGEKVVIQGAIHVKLAASTMEIPGHSH</sequence>
<accession>A0A098YTU1</accession>
<dbReference type="Pfam" id="PF25975">
    <property type="entry name" value="CzcB_C"/>
    <property type="match status" value="1"/>
</dbReference>
<dbReference type="AlphaFoldDB" id="A0A098YTU1"/>
<dbReference type="InterPro" id="IPR006143">
    <property type="entry name" value="RND_pump_MFP"/>
</dbReference>
<dbReference type="NCBIfam" id="TIGR01730">
    <property type="entry name" value="RND_mfp"/>
    <property type="match status" value="1"/>
</dbReference>
<dbReference type="GO" id="GO:0016020">
    <property type="term" value="C:membrane"/>
    <property type="evidence" value="ECO:0007669"/>
    <property type="project" value="InterPro"/>
</dbReference>
<protein>
    <submittedName>
        <fullName evidence="4">RND transporter MFP subunit</fullName>
    </submittedName>
</protein>